<evidence type="ECO:0000313" key="4">
    <source>
        <dbReference type="WormBase" id="F56D2.8"/>
    </source>
</evidence>
<feature type="chain" id="PRO_5004156452" evidence="1">
    <location>
        <begin position="19"/>
        <end position="133"/>
    </location>
</feature>
<dbReference type="SUPFAM" id="SSF54427">
    <property type="entry name" value="NTF2-like"/>
    <property type="match status" value="1"/>
</dbReference>
<dbReference type="InterPro" id="IPR032710">
    <property type="entry name" value="NTF2-like_dom_sf"/>
</dbReference>
<reference evidence="2 3" key="1">
    <citation type="journal article" date="1998" name="Science">
        <title>Genome sequence of the nematode C. elegans: a platform for investigating biology.</title>
        <authorList>
            <consortium name="The C. elegans sequencing consortium"/>
            <person name="Sulson J.E."/>
            <person name="Waterston R."/>
        </authorList>
    </citation>
    <scope>NUCLEOTIDE SEQUENCE [LARGE SCALE GENOMIC DNA]</scope>
    <source>
        <strain evidence="2 3">Bristol N2</strain>
    </source>
</reference>
<proteinExistence type="predicted"/>
<name>O01420_CAEEL</name>
<dbReference type="AlphaFoldDB" id="O01420"/>
<dbReference type="AGR" id="WB:WBGene00018968"/>
<sequence length="133" mass="15233">MRLPIFLLALSSASIVFSLDPVPEEYANVPKEFFEKFQAAIKSGDPVAVVDLFAPDDMLPVSGMIEAAQGIIKSFESYPTGIIERVRYEYGVIQINVRYYPNTPLLSKKTTIFKIKYENKWKGWTMVHFSDWM</sequence>
<dbReference type="Proteomes" id="UP000001940">
    <property type="component" value="Chromosome III"/>
</dbReference>
<evidence type="ECO:0000313" key="2">
    <source>
        <dbReference type="EMBL" id="CCD63141.1"/>
    </source>
</evidence>
<dbReference type="InParanoid" id="O01420"/>
<keyword evidence="3" id="KW-1185">Reference proteome</keyword>
<dbReference type="WormBase" id="F56D2.8">
    <property type="protein sequence ID" value="CE31006"/>
    <property type="gene ID" value="WBGene00018968"/>
</dbReference>
<accession>O01420</accession>
<dbReference type="Bgee" id="WBGene00018968">
    <property type="expression patterns" value="Expressed in adult organism and 1 other cell type or tissue"/>
</dbReference>
<keyword evidence="1" id="KW-0732">Signal</keyword>
<dbReference type="HOGENOM" id="CLU_1908560_0_0_1"/>
<protein>
    <submittedName>
        <fullName evidence="2">DUF4440 domain-containing protein</fullName>
    </submittedName>
</protein>
<gene>
    <name evidence="2" type="ORF">CELE_F56D2.8</name>
    <name evidence="2 4" type="ORF">F56D2.8</name>
</gene>
<evidence type="ECO:0000313" key="3">
    <source>
        <dbReference type="Proteomes" id="UP000001940"/>
    </source>
</evidence>
<organism evidence="2 3">
    <name type="scientific">Caenorhabditis elegans</name>
    <dbReference type="NCBI Taxonomy" id="6239"/>
    <lineage>
        <taxon>Eukaryota</taxon>
        <taxon>Metazoa</taxon>
        <taxon>Ecdysozoa</taxon>
        <taxon>Nematoda</taxon>
        <taxon>Chromadorea</taxon>
        <taxon>Rhabditida</taxon>
        <taxon>Rhabditina</taxon>
        <taxon>Rhabditomorpha</taxon>
        <taxon>Rhabditoidea</taxon>
        <taxon>Rhabditidae</taxon>
        <taxon>Peloderinae</taxon>
        <taxon>Caenorhabditis</taxon>
    </lineage>
</organism>
<dbReference type="PIR" id="T16478">
    <property type="entry name" value="T16478"/>
</dbReference>
<evidence type="ECO:0000256" key="1">
    <source>
        <dbReference type="SAM" id="SignalP"/>
    </source>
</evidence>
<dbReference type="UCSC" id="F56D2.8">
    <property type="organism name" value="c. elegans"/>
</dbReference>
<feature type="signal peptide" evidence="1">
    <location>
        <begin position="1"/>
        <end position="18"/>
    </location>
</feature>
<dbReference type="PaxDb" id="6239-F56D2.8"/>
<dbReference type="EMBL" id="BX284603">
    <property type="protein sequence ID" value="CCD63141.1"/>
    <property type="molecule type" value="Genomic_DNA"/>
</dbReference>